<reference evidence="2" key="1">
    <citation type="submission" date="2023-10" db="EMBL/GenBank/DDBJ databases">
        <title>Genome assembly of Pristionchus species.</title>
        <authorList>
            <person name="Yoshida K."/>
            <person name="Sommer R.J."/>
        </authorList>
    </citation>
    <scope>NUCLEOTIDE SEQUENCE</scope>
    <source>
        <strain evidence="2">RS0144</strain>
    </source>
</reference>
<dbReference type="Gene3D" id="2.60.210.10">
    <property type="entry name" value="Apoptosis, Tumor Necrosis Factor Receptor Associated Protein 2, Chain A"/>
    <property type="match status" value="1"/>
</dbReference>
<evidence type="ECO:0000313" key="2">
    <source>
        <dbReference type="EMBL" id="GMT01694.1"/>
    </source>
</evidence>
<feature type="non-terminal residue" evidence="2">
    <location>
        <position position="1"/>
    </location>
</feature>
<accession>A0AAV5U5K2</accession>
<feature type="non-terminal residue" evidence="2">
    <location>
        <position position="167"/>
    </location>
</feature>
<protein>
    <recommendedName>
        <fullName evidence="1">MATH domain-containing protein</fullName>
    </recommendedName>
</protein>
<comment type="caution">
    <text evidence="2">The sequence shown here is derived from an EMBL/GenBank/DDBJ whole genome shotgun (WGS) entry which is preliminary data.</text>
</comment>
<dbReference type="InterPro" id="IPR008974">
    <property type="entry name" value="TRAF-like"/>
</dbReference>
<dbReference type="InterPro" id="IPR002083">
    <property type="entry name" value="MATH/TRAF_dom"/>
</dbReference>
<name>A0AAV5U5K2_9BILA</name>
<dbReference type="SUPFAM" id="SSF49599">
    <property type="entry name" value="TRAF domain-like"/>
    <property type="match status" value="1"/>
</dbReference>
<organism evidence="2 3">
    <name type="scientific">Pristionchus entomophagus</name>
    <dbReference type="NCBI Taxonomy" id="358040"/>
    <lineage>
        <taxon>Eukaryota</taxon>
        <taxon>Metazoa</taxon>
        <taxon>Ecdysozoa</taxon>
        <taxon>Nematoda</taxon>
        <taxon>Chromadorea</taxon>
        <taxon>Rhabditida</taxon>
        <taxon>Rhabditina</taxon>
        <taxon>Diplogasteromorpha</taxon>
        <taxon>Diplogasteroidea</taxon>
        <taxon>Neodiplogasteridae</taxon>
        <taxon>Pristionchus</taxon>
    </lineage>
</organism>
<dbReference type="PANTHER" id="PTHR47022:SF1">
    <property type="entry name" value="BTB AND MATH DOMAIN-CONTAINING PROTEIN 36-RELATED"/>
    <property type="match status" value="1"/>
</dbReference>
<dbReference type="EMBL" id="BTSX01000005">
    <property type="protein sequence ID" value="GMT01694.1"/>
    <property type="molecule type" value="Genomic_DNA"/>
</dbReference>
<gene>
    <name evidence="2" type="ORF">PENTCL1PPCAC_23868</name>
</gene>
<dbReference type="PROSITE" id="PS50144">
    <property type="entry name" value="MATH"/>
    <property type="match status" value="1"/>
</dbReference>
<dbReference type="Pfam" id="PF00917">
    <property type="entry name" value="MATH"/>
    <property type="match status" value="1"/>
</dbReference>
<evidence type="ECO:0000259" key="1">
    <source>
        <dbReference type="PROSITE" id="PS50144"/>
    </source>
</evidence>
<evidence type="ECO:0000313" key="3">
    <source>
        <dbReference type="Proteomes" id="UP001432027"/>
    </source>
</evidence>
<feature type="domain" description="MATH" evidence="1">
    <location>
        <begin position="4"/>
        <end position="126"/>
    </location>
</feature>
<dbReference type="PANTHER" id="PTHR47022">
    <property type="entry name" value="BTB AND MATH DOMAIN-CONTAINING PROTEIN 36-RELATED"/>
    <property type="match status" value="1"/>
</dbReference>
<dbReference type="AlphaFoldDB" id="A0AAV5U5K2"/>
<sequence length="167" mass="18680">DNSNFVLRWEIDNAAETLASRNADSKVFNEGGFEWIAGFRPSAADVNDAHLILTCNNPRGEKWRCEADVDFVYCKTDGSSVRYVSRLSFSDGERVYTRPNSIGTTIVANPDNGYITNGKVIFEFHINIISSECIEPTSTFDLTKICSPNELINVYLVIGDKKLRVSK</sequence>
<proteinExistence type="predicted"/>
<dbReference type="Proteomes" id="UP001432027">
    <property type="component" value="Unassembled WGS sequence"/>
</dbReference>
<keyword evidence="3" id="KW-1185">Reference proteome</keyword>